<dbReference type="KEGG" id="lagg:B0E33_12645"/>
<dbReference type="Proteomes" id="UP000048926">
    <property type="component" value="Unassembled WGS sequence"/>
</dbReference>
<gene>
    <name evidence="2" type="ORF">LAL4801_04847</name>
</gene>
<organism evidence="2 3">
    <name type="scientific">Roseibium aggregatum</name>
    <dbReference type="NCBI Taxonomy" id="187304"/>
    <lineage>
        <taxon>Bacteria</taxon>
        <taxon>Pseudomonadati</taxon>
        <taxon>Pseudomonadota</taxon>
        <taxon>Alphaproteobacteria</taxon>
        <taxon>Hyphomicrobiales</taxon>
        <taxon>Stappiaceae</taxon>
        <taxon>Roseibium</taxon>
    </lineage>
</organism>
<evidence type="ECO:0000313" key="3">
    <source>
        <dbReference type="Proteomes" id="UP000048926"/>
    </source>
</evidence>
<name>A0A0M6Y9P4_9HYPH</name>
<keyword evidence="3" id="KW-1185">Reference proteome</keyword>
<reference evidence="3" key="1">
    <citation type="submission" date="2015-07" db="EMBL/GenBank/DDBJ databases">
        <authorList>
            <person name="Rodrigo-Torres Lidia"/>
            <person name="Arahal R.David."/>
        </authorList>
    </citation>
    <scope>NUCLEOTIDE SEQUENCE [LARGE SCALE GENOMIC DNA]</scope>
    <source>
        <strain evidence="3">CECT 4801</strain>
    </source>
</reference>
<feature type="coiled-coil region" evidence="1">
    <location>
        <begin position="48"/>
        <end position="75"/>
    </location>
</feature>
<dbReference type="RefSeq" id="WP_023002524.1">
    <property type="nucleotide sequence ID" value="NZ_CP045617.1"/>
</dbReference>
<evidence type="ECO:0000313" key="2">
    <source>
        <dbReference type="EMBL" id="CTQ46388.1"/>
    </source>
</evidence>
<keyword evidence="1" id="KW-0175">Coiled coil</keyword>
<dbReference type="OrthoDB" id="7679086at2"/>
<sequence>MPEAIGYGASQAYQPNQANTRAGQVAEQAEAFKTKRSEAAAVIAQRQASFSTNRAEFLSRQAEQLENRAETRRLEDGVGLQVNILA</sequence>
<protein>
    <submittedName>
        <fullName evidence="2">Uncharacterized protein</fullName>
    </submittedName>
</protein>
<dbReference type="EMBL" id="CXST01000003">
    <property type="protein sequence ID" value="CTQ46388.1"/>
    <property type="molecule type" value="Genomic_DNA"/>
</dbReference>
<accession>A0A0M6Y9P4</accession>
<dbReference type="AlphaFoldDB" id="A0A0M6Y9P4"/>
<proteinExistence type="predicted"/>
<dbReference type="STRING" id="187304.B0E33_12645"/>
<evidence type="ECO:0000256" key="1">
    <source>
        <dbReference type="SAM" id="Coils"/>
    </source>
</evidence>